<sequence length="86" mass="10467">MHSCRVQRPLRRRRRRRCWRLSRELDRSSDIADDIFSKFERPVLILNSGERTGLVIINAIRYIFHVIKARSLARARPNYQYKKKKK</sequence>
<proteinExistence type="predicted"/>
<dbReference type="AlphaFoldDB" id="A0AAW2FMD8"/>
<comment type="caution">
    <text evidence="1">The sequence shown here is derived from an EMBL/GenBank/DDBJ whole genome shotgun (WGS) entry which is preliminary data.</text>
</comment>
<evidence type="ECO:0000313" key="2">
    <source>
        <dbReference type="Proteomes" id="UP001430953"/>
    </source>
</evidence>
<protein>
    <submittedName>
        <fullName evidence="1">Uncharacterized protein</fullName>
    </submittedName>
</protein>
<reference evidence="1 2" key="1">
    <citation type="submission" date="2023-03" db="EMBL/GenBank/DDBJ databases">
        <title>High recombination rates correlate with genetic variation in Cardiocondyla obscurior ants.</title>
        <authorList>
            <person name="Errbii M."/>
        </authorList>
    </citation>
    <scope>NUCLEOTIDE SEQUENCE [LARGE SCALE GENOMIC DNA]</scope>
    <source>
        <strain evidence="1">Alpha-2009</strain>
        <tissue evidence="1">Whole body</tissue>
    </source>
</reference>
<keyword evidence="2" id="KW-1185">Reference proteome</keyword>
<accession>A0AAW2FMD8</accession>
<dbReference type="Proteomes" id="UP001430953">
    <property type="component" value="Unassembled WGS sequence"/>
</dbReference>
<evidence type="ECO:0000313" key="1">
    <source>
        <dbReference type="EMBL" id="KAL0115140.1"/>
    </source>
</evidence>
<name>A0AAW2FMD8_9HYME</name>
<gene>
    <name evidence="1" type="ORF">PUN28_010616</name>
</gene>
<dbReference type="EMBL" id="JADYXP020000010">
    <property type="protein sequence ID" value="KAL0115140.1"/>
    <property type="molecule type" value="Genomic_DNA"/>
</dbReference>
<organism evidence="1 2">
    <name type="scientific">Cardiocondyla obscurior</name>
    <dbReference type="NCBI Taxonomy" id="286306"/>
    <lineage>
        <taxon>Eukaryota</taxon>
        <taxon>Metazoa</taxon>
        <taxon>Ecdysozoa</taxon>
        <taxon>Arthropoda</taxon>
        <taxon>Hexapoda</taxon>
        <taxon>Insecta</taxon>
        <taxon>Pterygota</taxon>
        <taxon>Neoptera</taxon>
        <taxon>Endopterygota</taxon>
        <taxon>Hymenoptera</taxon>
        <taxon>Apocrita</taxon>
        <taxon>Aculeata</taxon>
        <taxon>Formicoidea</taxon>
        <taxon>Formicidae</taxon>
        <taxon>Myrmicinae</taxon>
        <taxon>Cardiocondyla</taxon>
    </lineage>
</organism>